<feature type="compositionally biased region" description="Low complexity" evidence="1">
    <location>
        <begin position="70"/>
        <end position="88"/>
    </location>
</feature>
<dbReference type="Proteomes" id="UP001149163">
    <property type="component" value="Unassembled WGS sequence"/>
</dbReference>
<feature type="compositionally biased region" description="Polar residues" evidence="1">
    <location>
        <begin position="1"/>
        <end position="11"/>
    </location>
</feature>
<gene>
    <name evidence="2" type="ORF">N7482_007652</name>
</gene>
<feature type="region of interest" description="Disordered" evidence="1">
    <location>
        <begin position="355"/>
        <end position="385"/>
    </location>
</feature>
<feature type="compositionally biased region" description="Polar residues" evidence="1">
    <location>
        <begin position="46"/>
        <end position="56"/>
    </location>
</feature>
<feature type="compositionally biased region" description="Basic and acidic residues" evidence="1">
    <location>
        <begin position="36"/>
        <end position="45"/>
    </location>
</feature>
<organism evidence="2 3">
    <name type="scientific">Penicillium canariense</name>
    <dbReference type="NCBI Taxonomy" id="189055"/>
    <lineage>
        <taxon>Eukaryota</taxon>
        <taxon>Fungi</taxon>
        <taxon>Dikarya</taxon>
        <taxon>Ascomycota</taxon>
        <taxon>Pezizomycotina</taxon>
        <taxon>Eurotiomycetes</taxon>
        <taxon>Eurotiomycetidae</taxon>
        <taxon>Eurotiales</taxon>
        <taxon>Aspergillaceae</taxon>
        <taxon>Penicillium</taxon>
    </lineage>
</organism>
<dbReference type="OrthoDB" id="4716584at2759"/>
<reference evidence="2" key="2">
    <citation type="journal article" date="2023" name="IMA Fungus">
        <title>Comparative genomic study of the Penicillium genus elucidates a diverse pangenome and 15 lateral gene transfer events.</title>
        <authorList>
            <person name="Petersen C."/>
            <person name="Sorensen T."/>
            <person name="Nielsen M.R."/>
            <person name="Sondergaard T.E."/>
            <person name="Sorensen J.L."/>
            <person name="Fitzpatrick D.A."/>
            <person name="Frisvad J.C."/>
            <person name="Nielsen K.L."/>
        </authorList>
    </citation>
    <scope>NUCLEOTIDE SEQUENCE</scope>
    <source>
        <strain evidence="2">IBT 26290</strain>
    </source>
</reference>
<reference evidence="2" key="1">
    <citation type="submission" date="2022-11" db="EMBL/GenBank/DDBJ databases">
        <authorList>
            <person name="Petersen C."/>
        </authorList>
    </citation>
    <scope>NUCLEOTIDE SEQUENCE</scope>
    <source>
        <strain evidence="2">IBT 26290</strain>
    </source>
</reference>
<feature type="region of interest" description="Disordered" evidence="1">
    <location>
        <begin position="208"/>
        <end position="240"/>
    </location>
</feature>
<feature type="compositionally biased region" description="Basic and acidic residues" evidence="1">
    <location>
        <begin position="130"/>
        <end position="141"/>
    </location>
</feature>
<sequence>MGPQPSATESQPAWRPSPGTIEPSHSQNVNTPQSESRSEGARQQRVEATTTKSDASPQHPRRFLAQPIETSSRSSQTRQLSSQLGSLGNVSDDRSERKSQQAGNHPRRFLPEPIESSRASNQGSVGPRRFKPELLETDHRSVKGTTADLADRQHIHTLPAKYGSESRIHMSGATPSLDFPLEASFGVPESKFSYASLLRRQEMRRHSFRVPDLPSIPSHSSEDSDSASETPPLSLSPARPYLKLNQTHQKDHLVREGNDDFSRYLLSLAARSAQKQLREQALAAFPNEQVYQPVDHFAVEEEDGVSEEDEDLIYPRTHHIKSRRQSSADLSWELDYMRQHKEEAEQRLRLMVASQNPGLSSPGPKPASESHGPSPPMLGADLVLPQSLSPDGTLCEELPAENKIQAKQDPCTDCGGLWCEGTQPDDVRGAGLWMGTCRKAEGLARGSQLMTGIMTPMIQCEEFNITPSPQPDAPMESEELQGQARQGTSPGLSRRTPVAEFHDGFVTQIYNYLSLGYPCVARYYDHELSKISGIALQDLRRDDLGADARGYVVPPVDNLAVACVRWKALRLYIHEWARQQPNMVEDETGLEAWGVPERRGSWAI</sequence>
<feature type="region of interest" description="Disordered" evidence="1">
    <location>
        <begin position="466"/>
        <end position="496"/>
    </location>
</feature>
<dbReference type="RefSeq" id="XP_056542205.1">
    <property type="nucleotide sequence ID" value="XM_056689776.1"/>
</dbReference>
<comment type="caution">
    <text evidence="2">The sequence shown here is derived from an EMBL/GenBank/DDBJ whole genome shotgun (WGS) entry which is preliminary data.</text>
</comment>
<protein>
    <submittedName>
        <fullName evidence="2">Uncharacterized protein</fullName>
    </submittedName>
</protein>
<dbReference type="GeneID" id="81428952"/>
<name>A0A9W9HZG7_9EURO</name>
<accession>A0A9W9HZG7</accession>
<feature type="region of interest" description="Disordered" evidence="1">
    <location>
        <begin position="1"/>
        <end position="152"/>
    </location>
</feature>
<keyword evidence="3" id="KW-1185">Reference proteome</keyword>
<evidence type="ECO:0000313" key="3">
    <source>
        <dbReference type="Proteomes" id="UP001149163"/>
    </source>
</evidence>
<feature type="compositionally biased region" description="Polar residues" evidence="1">
    <location>
        <begin position="23"/>
        <end position="35"/>
    </location>
</feature>
<dbReference type="AlphaFoldDB" id="A0A9W9HZG7"/>
<evidence type="ECO:0000256" key="1">
    <source>
        <dbReference type="SAM" id="MobiDB-lite"/>
    </source>
</evidence>
<evidence type="ECO:0000313" key="2">
    <source>
        <dbReference type="EMBL" id="KAJ5160648.1"/>
    </source>
</evidence>
<proteinExistence type="predicted"/>
<dbReference type="EMBL" id="JAPQKN010000004">
    <property type="protein sequence ID" value="KAJ5160648.1"/>
    <property type="molecule type" value="Genomic_DNA"/>
</dbReference>